<dbReference type="SUPFAM" id="SSF55920">
    <property type="entry name" value="Creatinase/aminopeptidase"/>
    <property type="match status" value="1"/>
</dbReference>
<dbReference type="CDD" id="cd05233">
    <property type="entry name" value="SDR_c"/>
    <property type="match status" value="1"/>
</dbReference>
<dbReference type="InterPro" id="IPR029149">
    <property type="entry name" value="Creatin/AminoP/Spt16_N"/>
</dbReference>
<proteinExistence type="inferred from homology"/>
<comment type="caution">
    <text evidence="3">The sequence shown here is derived from an EMBL/GenBank/DDBJ whole genome shotgun (WGS) entry which is preliminary data.</text>
</comment>
<dbReference type="GO" id="GO:0070006">
    <property type="term" value="F:metalloaminopeptidase activity"/>
    <property type="evidence" value="ECO:0007669"/>
    <property type="project" value="InterPro"/>
</dbReference>
<dbReference type="AlphaFoldDB" id="A0A0B2VP39"/>
<dbReference type="InterPro" id="IPR000994">
    <property type="entry name" value="Pept_M24"/>
</dbReference>
<dbReference type="Proteomes" id="UP000031036">
    <property type="component" value="Unassembled WGS sequence"/>
</dbReference>
<dbReference type="InterPro" id="IPR007865">
    <property type="entry name" value="Aminopep_P_N"/>
</dbReference>
<dbReference type="Pfam" id="PF00557">
    <property type="entry name" value="Peptidase_M24"/>
    <property type="match status" value="1"/>
</dbReference>
<dbReference type="SUPFAM" id="SSF53092">
    <property type="entry name" value="Creatinase/prolidase N-terminal domain"/>
    <property type="match status" value="1"/>
</dbReference>
<dbReference type="STRING" id="6265.A0A0B2VP39"/>
<keyword evidence="4" id="KW-1185">Reference proteome</keyword>
<dbReference type="Pfam" id="PF13561">
    <property type="entry name" value="adh_short_C2"/>
    <property type="match status" value="1"/>
</dbReference>
<dbReference type="OrthoDB" id="4215474at2759"/>
<name>A0A0B2VP39_TOXCA</name>
<evidence type="ECO:0000313" key="4">
    <source>
        <dbReference type="Proteomes" id="UP000031036"/>
    </source>
</evidence>
<comment type="similarity">
    <text evidence="1">Belongs to the short-chain dehydrogenases/reductases (SDR) family.</text>
</comment>
<dbReference type="PANTHER" id="PTHR43943:SF2">
    <property type="entry name" value="DEHYDROGENASE_REDUCTASE 4"/>
    <property type="match status" value="1"/>
</dbReference>
<sequence length="520" mass="57319">MGEAIGRRVGMTGSQLVLSDPNPQRLATYSKQLSDIGIKVHAVESVVDLSKRNQRSILLNEAKQAFGRLDYLVANMGENNIRGDLMDMSATHFDEVMEKYVTVPFRLVQDAMPLLEESRKGCILLLSSMAAFTPFLDCGLYAIAQSAVVAMCKALAASAASRGVRVNCVTTGTVTGDGSGALWDKPCEQELKKLCAMVPAGRIGQPRDCAGIVSFLLSDRAKYITGENTLVTGGVCDMWGVARRCAPSLKHSYSVWCGASIEASEYVMRRHRLVERIRQAAPKEAAQRPVLIITRSAKEQFSAPDVPYPFRQCSYFRYLSGLPLADVVLTVVAQPNDQIVSTLYFDGRTAHEELWQGPAMTADQINTVSGIQEVKQRKHLTTDLEKWIPSAVVSFDLKDFPTKSGELAEILARFGSMVPVREHIDRLRWVKSKREQELMRATCDIGARAMSAMIARSMGVRNENEIVGRLEMESRRRGAAHLAYPPVVAAAHRANIIHYLDSNQVGCINIVPMPKSPSML</sequence>
<dbReference type="Gene3D" id="3.40.50.720">
    <property type="entry name" value="NAD(P)-binding Rossmann-like Domain"/>
    <property type="match status" value="1"/>
</dbReference>
<dbReference type="Gene3D" id="3.40.350.10">
    <property type="entry name" value="Creatinase/prolidase N-terminal domain"/>
    <property type="match status" value="1"/>
</dbReference>
<dbReference type="GO" id="GO:0030145">
    <property type="term" value="F:manganese ion binding"/>
    <property type="evidence" value="ECO:0007669"/>
    <property type="project" value="InterPro"/>
</dbReference>
<dbReference type="InterPro" id="IPR036005">
    <property type="entry name" value="Creatinase/aminopeptidase-like"/>
</dbReference>
<dbReference type="Pfam" id="PF05195">
    <property type="entry name" value="AMP_N"/>
    <property type="match status" value="1"/>
</dbReference>
<evidence type="ECO:0000259" key="2">
    <source>
        <dbReference type="SMART" id="SM01011"/>
    </source>
</evidence>
<dbReference type="SMART" id="SM01011">
    <property type="entry name" value="AMP_N"/>
    <property type="match status" value="1"/>
</dbReference>
<organism evidence="3 4">
    <name type="scientific">Toxocara canis</name>
    <name type="common">Canine roundworm</name>
    <dbReference type="NCBI Taxonomy" id="6265"/>
    <lineage>
        <taxon>Eukaryota</taxon>
        <taxon>Metazoa</taxon>
        <taxon>Ecdysozoa</taxon>
        <taxon>Nematoda</taxon>
        <taxon>Chromadorea</taxon>
        <taxon>Rhabditida</taxon>
        <taxon>Spirurina</taxon>
        <taxon>Ascaridomorpha</taxon>
        <taxon>Ascaridoidea</taxon>
        <taxon>Toxocaridae</taxon>
        <taxon>Toxocara</taxon>
    </lineage>
</organism>
<reference evidence="3 4" key="1">
    <citation type="submission" date="2014-11" db="EMBL/GenBank/DDBJ databases">
        <title>Genetic blueprint of the zoonotic pathogen Toxocara canis.</title>
        <authorList>
            <person name="Zhu X.-Q."/>
            <person name="Korhonen P.K."/>
            <person name="Cai H."/>
            <person name="Young N.D."/>
            <person name="Nejsum P."/>
            <person name="von Samson-Himmelstjerna G."/>
            <person name="Boag P.R."/>
            <person name="Tan P."/>
            <person name="Li Q."/>
            <person name="Min J."/>
            <person name="Yang Y."/>
            <person name="Wang X."/>
            <person name="Fang X."/>
            <person name="Hall R.S."/>
            <person name="Hofmann A."/>
            <person name="Sternberg P.W."/>
            <person name="Jex A.R."/>
            <person name="Gasser R.B."/>
        </authorList>
    </citation>
    <scope>NUCLEOTIDE SEQUENCE [LARGE SCALE GENOMIC DNA]</scope>
    <source>
        <strain evidence="3">PN_DK_2014</strain>
    </source>
</reference>
<dbReference type="InterPro" id="IPR002347">
    <property type="entry name" value="SDR_fam"/>
</dbReference>
<dbReference type="PRINTS" id="PR00081">
    <property type="entry name" value="GDHRDH"/>
</dbReference>
<gene>
    <name evidence="3" type="primary">DHRS4</name>
    <name evidence="3" type="ORF">Tcan_04323</name>
</gene>
<accession>A0A0B2VP39</accession>
<dbReference type="EMBL" id="JPKZ01001211">
    <property type="protein sequence ID" value="KHN83207.1"/>
    <property type="molecule type" value="Genomic_DNA"/>
</dbReference>
<dbReference type="Gene3D" id="3.90.230.10">
    <property type="entry name" value="Creatinase/methionine aminopeptidase superfamily"/>
    <property type="match status" value="1"/>
</dbReference>
<feature type="domain" description="Aminopeptidase P N-terminal" evidence="2">
    <location>
        <begin position="261"/>
        <end position="405"/>
    </location>
</feature>
<dbReference type="InterPro" id="IPR036291">
    <property type="entry name" value="NAD(P)-bd_dom_sf"/>
</dbReference>
<evidence type="ECO:0000313" key="3">
    <source>
        <dbReference type="EMBL" id="KHN83207.1"/>
    </source>
</evidence>
<protein>
    <submittedName>
        <fullName evidence="3">Dehydrogenase/reductase SDR family member 4</fullName>
    </submittedName>
</protein>
<dbReference type="SUPFAM" id="SSF51735">
    <property type="entry name" value="NAD(P)-binding Rossmann-fold domains"/>
    <property type="match status" value="1"/>
</dbReference>
<evidence type="ECO:0000256" key="1">
    <source>
        <dbReference type="ARBA" id="ARBA00006484"/>
    </source>
</evidence>
<dbReference type="PANTHER" id="PTHR43943">
    <property type="entry name" value="DEHYDROGENASE/REDUCTASE (SDR FAMILY) MEMBER 4"/>
    <property type="match status" value="1"/>
</dbReference>